<keyword evidence="18" id="KW-1185">Reference proteome</keyword>
<dbReference type="EMBL" id="FP929105">
    <property type="protein sequence ID" value="CBX93205.1"/>
    <property type="molecule type" value="Genomic_DNA"/>
</dbReference>
<evidence type="ECO:0000256" key="9">
    <source>
        <dbReference type="ARBA" id="ARBA00023128"/>
    </source>
</evidence>
<dbReference type="CDD" id="cd00496">
    <property type="entry name" value="PheRS_alpha_core"/>
    <property type="match status" value="1"/>
</dbReference>
<dbReference type="PROSITE" id="PS50862">
    <property type="entry name" value="AA_TRNA_LIGASE_II"/>
    <property type="match status" value="1"/>
</dbReference>
<dbReference type="FunCoup" id="E4ZPI0">
    <property type="interactions" value="723"/>
</dbReference>
<keyword evidence="10" id="KW-0030">Aminoacyl-tRNA synthetase</keyword>
<gene>
    <name evidence="17" type="ORF">LEMA_P041060.1</name>
</gene>
<dbReference type="PANTHER" id="PTHR11538">
    <property type="entry name" value="PHENYLALANYL-TRNA SYNTHETASE"/>
    <property type="match status" value="1"/>
</dbReference>
<name>E4ZPI0_LEPMJ</name>
<evidence type="ECO:0000259" key="15">
    <source>
        <dbReference type="PROSITE" id="PS50862"/>
    </source>
</evidence>
<dbReference type="Pfam" id="PF03147">
    <property type="entry name" value="FDX-ACB"/>
    <property type="match status" value="1"/>
</dbReference>
<dbReference type="InterPro" id="IPR005121">
    <property type="entry name" value="Fdx_antiC-bd"/>
</dbReference>
<protein>
    <recommendedName>
        <fullName evidence="14">Phenylalanine--tRNA ligase, mitochondrial</fullName>
        <ecNumber evidence="3">6.1.1.20</ecNumber>
    </recommendedName>
    <alternativeName>
        <fullName evidence="11">Phenylalanyl-tRNA synthetase</fullName>
    </alternativeName>
</protein>
<evidence type="ECO:0000256" key="11">
    <source>
        <dbReference type="ARBA" id="ARBA00031194"/>
    </source>
</evidence>
<dbReference type="InterPro" id="IPR006195">
    <property type="entry name" value="aa-tRNA-synth_II"/>
</dbReference>
<dbReference type="GO" id="GO:0000049">
    <property type="term" value="F:tRNA binding"/>
    <property type="evidence" value="ECO:0007669"/>
    <property type="project" value="InterPro"/>
</dbReference>
<dbReference type="InterPro" id="IPR036690">
    <property type="entry name" value="Fdx_antiC-bd_sf"/>
</dbReference>
<accession>E4ZPI0</accession>
<evidence type="ECO:0000256" key="3">
    <source>
        <dbReference type="ARBA" id="ARBA00012814"/>
    </source>
</evidence>
<keyword evidence="5" id="KW-0547">Nucleotide-binding</keyword>
<dbReference type="Proteomes" id="UP000002668">
    <property type="component" value="Genome"/>
</dbReference>
<evidence type="ECO:0000256" key="14">
    <source>
        <dbReference type="ARBA" id="ARBA00073229"/>
    </source>
</evidence>
<proteinExistence type="inferred from homology"/>
<comment type="catalytic activity">
    <reaction evidence="12">
        <text>tRNA(Phe) + L-phenylalanine + ATP = L-phenylalanyl-tRNA(Phe) + AMP + diphosphate + H(+)</text>
        <dbReference type="Rhea" id="RHEA:19413"/>
        <dbReference type="Rhea" id="RHEA-COMP:9668"/>
        <dbReference type="Rhea" id="RHEA-COMP:9699"/>
        <dbReference type="ChEBI" id="CHEBI:15378"/>
        <dbReference type="ChEBI" id="CHEBI:30616"/>
        <dbReference type="ChEBI" id="CHEBI:33019"/>
        <dbReference type="ChEBI" id="CHEBI:58095"/>
        <dbReference type="ChEBI" id="CHEBI:78442"/>
        <dbReference type="ChEBI" id="CHEBI:78531"/>
        <dbReference type="ChEBI" id="CHEBI:456215"/>
        <dbReference type="EC" id="6.1.1.20"/>
    </reaction>
</comment>
<dbReference type="GO" id="GO:0004826">
    <property type="term" value="F:phenylalanine-tRNA ligase activity"/>
    <property type="evidence" value="ECO:0007669"/>
    <property type="project" value="UniProtKB-EC"/>
</dbReference>
<dbReference type="GO" id="GO:0070156">
    <property type="term" value="P:mitochondrial phenylalanyl-tRNA aminoacylation"/>
    <property type="evidence" value="ECO:0007669"/>
    <property type="project" value="EnsemblFungi"/>
</dbReference>
<keyword evidence="9" id="KW-0496">Mitochondrion</keyword>
<dbReference type="InParanoid" id="E4ZPI0"/>
<dbReference type="InterPro" id="IPR045864">
    <property type="entry name" value="aa-tRNA-synth_II/BPL/LPL"/>
</dbReference>
<dbReference type="Gene3D" id="3.30.930.10">
    <property type="entry name" value="Bira Bifunctional Protein, Domain 2"/>
    <property type="match status" value="1"/>
</dbReference>
<dbReference type="Gene3D" id="3.30.70.380">
    <property type="entry name" value="Ferrodoxin-fold anticodon-binding domain"/>
    <property type="match status" value="1"/>
</dbReference>
<evidence type="ECO:0000256" key="12">
    <source>
        <dbReference type="ARBA" id="ARBA00049255"/>
    </source>
</evidence>
<evidence type="ECO:0000256" key="6">
    <source>
        <dbReference type="ARBA" id="ARBA00022840"/>
    </source>
</evidence>
<evidence type="ECO:0000256" key="10">
    <source>
        <dbReference type="ARBA" id="ARBA00023146"/>
    </source>
</evidence>
<dbReference type="NCBIfam" id="TIGR00469">
    <property type="entry name" value="pheS_mito"/>
    <property type="match status" value="1"/>
</dbReference>
<evidence type="ECO:0000256" key="8">
    <source>
        <dbReference type="ARBA" id="ARBA00022946"/>
    </source>
</evidence>
<keyword evidence="7" id="KW-0648">Protein biosynthesis</keyword>
<evidence type="ECO:0000256" key="2">
    <source>
        <dbReference type="ARBA" id="ARBA00008226"/>
    </source>
</evidence>
<dbReference type="SUPFAM" id="SSF55681">
    <property type="entry name" value="Class II aaRS and biotin synthetases"/>
    <property type="match status" value="1"/>
</dbReference>
<sequence length="610" mass="68404">MRIAFVTAGTCRQWSRGLLFAERKPLLRPGYGRWAVRWNSSGTAIHVSALAEDGLVTPMPDALTKHIPETSPNEVQVSGRRYRTDEWMNTPSSILAAVPRRLHLQPDHPLTITRKLIESRFPGYHTHNHLFPVVTTGQNFDSLGFPLDHVGRSRTDTYYLNKETVLRTHTSAHQADIFRQNESEGYLISADVYRRDAVDRSHYPVFHQMEGARTWSRAQAEKEGRKLAEVIWEDVERIPKHDIAIEDPNPAFHPERNPLQASHSPDEVEAIAAHLKRSLEDMVVAVFRAAKSAADAETPNTDNEPLRVRWVEAYFPFTSPSWELEVFWQGDWLEVLGSGIVSQPILNNASVPERVGWAFGIGLERIAMLLYSIPDIRLFWSKDPRFLSQFSENQPIRRFVPFSKYPACFKDVSFWLRSSSNAAGGAAGIHPPASPTASASTTVANTAMTEDTASATPIPPAVPAPLSPSQSFHENDVMEIAREVCGDLVEDVRLTDEFVHPKTGRRSLCYRINYRSLERTLTNDETNEMHDRLCALLVQRLGVELRLVYSGTLKKGLTAVNGIYERSGESSSGSWDKAYSTTTTVHSSLRLMPYADAAPLAVWARCVHAG</sequence>
<comment type="similarity">
    <text evidence="2">Belongs to the class-II aminoacyl-tRNA synthetase family.</text>
</comment>
<dbReference type="OMA" id="GYTICAD"/>
<dbReference type="InterPro" id="IPR004530">
    <property type="entry name" value="Phe-tRNA-synth_IIc_mito"/>
</dbReference>
<feature type="domain" description="FDX-ACB" evidence="16">
    <location>
        <begin position="403"/>
        <end position="546"/>
    </location>
</feature>
<keyword evidence="8" id="KW-0809">Transit peptide</keyword>
<dbReference type="PROSITE" id="PS51447">
    <property type="entry name" value="FDX_ACB"/>
    <property type="match status" value="1"/>
</dbReference>
<dbReference type="FunFam" id="3.30.70.380:FF:000002">
    <property type="entry name" value="phenylalanine--tRNA ligase, mitochondrial"/>
    <property type="match status" value="1"/>
</dbReference>
<dbReference type="PANTHER" id="PTHR11538:SF41">
    <property type="entry name" value="PHENYLALANINE--TRNA LIGASE, MITOCHONDRIAL"/>
    <property type="match status" value="1"/>
</dbReference>
<comment type="subcellular location">
    <subcellularLocation>
        <location evidence="1">Mitochondrion matrix</location>
    </subcellularLocation>
</comment>
<evidence type="ECO:0000256" key="13">
    <source>
        <dbReference type="ARBA" id="ARBA00057761"/>
    </source>
</evidence>
<dbReference type="EC" id="6.1.1.20" evidence="3"/>
<evidence type="ECO:0000313" key="18">
    <source>
        <dbReference type="Proteomes" id="UP000002668"/>
    </source>
</evidence>
<dbReference type="Pfam" id="PF01409">
    <property type="entry name" value="tRNA-synt_2d"/>
    <property type="match status" value="2"/>
</dbReference>
<dbReference type="eggNOG" id="KOG2783">
    <property type="taxonomic scope" value="Eukaryota"/>
</dbReference>
<organism evidence="18">
    <name type="scientific">Leptosphaeria maculans (strain JN3 / isolate v23.1.3 / race Av1-4-5-6-7-8)</name>
    <name type="common">Blackleg fungus</name>
    <name type="synonym">Phoma lingam</name>
    <dbReference type="NCBI Taxonomy" id="985895"/>
    <lineage>
        <taxon>Eukaryota</taxon>
        <taxon>Fungi</taxon>
        <taxon>Dikarya</taxon>
        <taxon>Ascomycota</taxon>
        <taxon>Pezizomycotina</taxon>
        <taxon>Dothideomycetes</taxon>
        <taxon>Pleosporomycetidae</taxon>
        <taxon>Pleosporales</taxon>
        <taxon>Pleosporineae</taxon>
        <taxon>Leptosphaeriaceae</taxon>
        <taxon>Plenodomus</taxon>
        <taxon>Plenodomus lingam/Leptosphaeria maculans species complex</taxon>
    </lineage>
</organism>
<dbReference type="AlphaFoldDB" id="E4ZPI0"/>
<evidence type="ECO:0000256" key="7">
    <source>
        <dbReference type="ARBA" id="ARBA00022917"/>
    </source>
</evidence>
<keyword evidence="6" id="KW-0067">ATP-binding</keyword>
<dbReference type="GO" id="GO:0005524">
    <property type="term" value="F:ATP binding"/>
    <property type="evidence" value="ECO:0007669"/>
    <property type="project" value="UniProtKB-KW"/>
</dbReference>
<dbReference type="HOGENOM" id="CLU_022696_0_1_1"/>
<dbReference type="VEuPathDB" id="FungiDB:LEMA_P041060.1"/>
<dbReference type="InterPro" id="IPR002319">
    <property type="entry name" value="Phenylalanyl-tRNA_Synthase"/>
</dbReference>
<dbReference type="SMART" id="SM00896">
    <property type="entry name" value="FDX-ACB"/>
    <property type="match status" value="1"/>
</dbReference>
<keyword evidence="4" id="KW-0436">Ligase</keyword>
<dbReference type="GeneID" id="13287444"/>
<evidence type="ECO:0000256" key="4">
    <source>
        <dbReference type="ARBA" id="ARBA00022598"/>
    </source>
</evidence>
<evidence type="ECO:0000259" key="16">
    <source>
        <dbReference type="PROSITE" id="PS51447"/>
    </source>
</evidence>
<evidence type="ECO:0000256" key="1">
    <source>
        <dbReference type="ARBA" id="ARBA00004305"/>
    </source>
</evidence>
<evidence type="ECO:0000313" key="17">
    <source>
        <dbReference type="EMBL" id="CBX93205.1"/>
    </source>
</evidence>
<dbReference type="FunFam" id="3.30.930.10:FF:000053">
    <property type="entry name" value="Phenylalanyl-tRNA synthetase mitochondrial"/>
    <property type="match status" value="1"/>
</dbReference>
<evidence type="ECO:0000256" key="5">
    <source>
        <dbReference type="ARBA" id="ARBA00022741"/>
    </source>
</evidence>
<dbReference type="OrthoDB" id="4457at2759"/>
<dbReference type="SUPFAM" id="SSF54991">
    <property type="entry name" value="Anticodon-binding domain of PheRS"/>
    <property type="match status" value="1"/>
</dbReference>
<comment type="function">
    <text evidence="13">Is responsible for the charging of tRNA(Phe) with phenylalanine in mitochondrial translation.</text>
</comment>
<dbReference type="STRING" id="985895.E4ZPI0"/>
<reference evidence="18" key="1">
    <citation type="journal article" date="2011" name="Nat. Commun.">
        <title>Effector diversification within compartments of the Leptosphaeria maculans genome affected by Repeat-Induced Point mutations.</title>
        <authorList>
            <person name="Rouxel T."/>
            <person name="Grandaubert J."/>
            <person name="Hane J.K."/>
            <person name="Hoede C."/>
            <person name="van de Wouw A.P."/>
            <person name="Couloux A."/>
            <person name="Dominguez V."/>
            <person name="Anthouard V."/>
            <person name="Bally P."/>
            <person name="Bourras S."/>
            <person name="Cozijnsen A.J."/>
            <person name="Ciuffetti L.M."/>
            <person name="Degrave A."/>
            <person name="Dilmaghani A."/>
            <person name="Duret L."/>
            <person name="Fudal I."/>
            <person name="Goodwin S.B."/>
            <person name="Gout L."/>
            <person name="Glaser N."/>
            <person name="Linglin J."/>
            <person name="Kema G.H.J."/>
            <person name="Lapalu N."/>
            <person name="Lawrence C.B."/>
            <person name="May K."/>
            <person name="Meyer M."/>
            <person name="Ollivier B."/>
            <person name="Poulain J."/>
            <person name="Schoch C.L."/>
            <person name="Simon A."/>
            <person name="Spatafora J.W."/>
            <person name="Stachowiak A."/>
            <person name="Turgeon B.G."/>
            <person name="Tyler B.M."/>
            <person name="Vincent D."/>
            <person name="Weissenbach J."/>
            <person name="Amselem J."/>
            <person name="Quesneville H."/>
            <person name="Oliver R.P."/>
            <person name="Wincker P."/>
            <person name="Balesdent M.-H."/>
            <person name="Howlett B.J."/>
        </authorList>
    </citation>
    <scope>NUCLEOTIDE SEQUENCE [LARGE SCALE GENOMIC DNA]</scope>
    <source>
        <strain evidence="18">JN3 / isolate v23.1.3 / race Av1-4-5-6-7-8</strain>
    </source>
</reference>
<feature type="domain" description="Aminoacyl-transfer RNA synthetases class-II family profile" evidence="15">
    <location>
        <begin position="114"/>
        <end position="401"/>
    </location>
</feature>
<dbReference type="GO" id="GO:0005759">
    <property type="term" value="C:mitochondrial matrix"/>
    <property type="evidence" value="ECO:0007669"/>
    <property type="project" value="UniProtKB-SubCell"/>
</dbReference>